<proteinExistence type="predicted"/>
<evidence type="ECO:0000313" key="3">
    <source>
        <dbReference type="Proteomes" id="UP001199206"/>
    </source>
</evidence>
<gene>
    <name evidence="2" type="ORF">LL965_02885</name>
</gene>
<organism evidence="2 3">
    <name type="scientific">Xanthomonas cassavae CFBP 4642</name>
    <dbReference type="NCBI Taxonomy" id="1219375"/>
    <lineage>
        <taxon>Bacteria</taxon>
        <taxon>Pseudomonadati</taxon>
        <taxon>Pseudomonadota</taxon>
        <taxon>Gammaproteobacteria</taxon>
        <taxon>Lysobacterales</taxon>
        <taxon>Lysobacteraceae</taxon>
        <taxon>Xanthomonas</taxon>
    </lineage>
</organism>
<accession>A0ABS8HA78</accession>
<evidence type="ECO:0000256" key="1">
    <source>
        <dbReference type="SAM" id="MobiDB-lite"/>
    </source>
</evidence>
<evidence type="ECO:0000313" key="2">
    <source>
        <dbReference type="EMBL" id="MCC4619069.1"/>
    </source>
</evidence>
<sequence length="168" mass="18080">MVLAAYVTSFLSKDSWDDYSVRCFDGMGDAAVGRHRFACQDDRSSGAAILGANWIPQRWSRPDGSGRLEASLSSFPRREPLKRSLAASSKQQAASSKQQAASNKQQATSNKQQAASNKQQATSSKQQAASASASLPSWDVSVHRERLAQATIWRGLSCRVHAGAHGEG</sequence>
<feature type="region of interest" description="Disordered" evidence="1">
    <location>
        <begin position="60"/>
        <end position="137"/>
    </location>
</feature>
<name>A0ABS8HA78_9XANT</name>
<protein>
    <submittedName>
        <fullName evidence="2">Uncharacterized protein</fullName>
    </submittedName>
</protein>
<dbReference type="Proteomes" id="UP001199206">
    <property type="component" value="Unassembled WGS sequence"/>
</dbReference>
<comment type="caution">
    <text evidence="2">The sequence shown here is derived from an EMBL/GenBank/DDBJ whole genome shotgun (WGS) entry which is preliminary data.</text>
</comment>
<feature type="compositionally biased region" description="Low complexity" evidence="1">
    <location>
        <begin position="84"/>
        <end position="134"/>
    </location>
</feature>
<dbReference type="RefSeq" id="WP_200859733.1">
    <property type="nucleotide sequence ID" value="NZ_CAWLZN010000001.1"/>
</dbReference>
<keyword evidence="3" id="KW-1185">Reference proteome</keyword>
<reference evidence="2 3" key="1">
    <citation type="submission" date="2021-10" db="EMBL/GenBank/DDBJ databases">
        <title>Genome sequencing of Xanthomonas strains from NCPPB.</title>
        <authorList>
            <person name="Hussein R."/>
            <person name="Harrison J."/>
            <person name="Studholme D.J."/>
            <person name="Vicente J."/>
            <person name="Grant M."/>
        </authorList>
    </citation>
    <scope>NUCLEOTIDE SEQUENCE [LARGE SCALE GENOMIC DNA]</scope>
    <source>
        <strain evidence="2 3">NCPPB 101</strain>
    </source>
</reference>
<dbReference type="EMBL" id="JAJGQJ010000003">
    <property type="protein sequence ID" value="MCC4619069.1"/>
    <property type="molecule type" value="Genomic_DNA"/>
</dbReference>